<evidence type="ECO:0000313" key="1">
    <source>
        <dbReference type="EMBL" id="CAD8652666.1"/>
    </source>
</evidence>
<evidence type="ECO:0008006" key="2">
    <source>
        <dbReference type="Google" id="ProtNLM"/>
    </source>
</evidence>
<dbReference type="InterPro" id="IPR032710">
    <property type="entry name" value="NTF2-like_dom_sf"/>
</dbReference>
<dbReference type="SUPFAM" id="SSF54427">
    <property type="entry name" value="NTF2-like"/>
    <property type="match status" value="1"/>
</dbReference>
<reference evidence="1" key="1">
    <citation type="submission" date="2021-01" db="EMBL/GenBank/DDBJ databases">
        <authorList>
            <person name="Corre E."/>
            <person name="Pelletier E."/>
            <person name="Niang G."/>
            <person name="Scheremetjew M."/>
            <person name="Finn R."/>
            <person name="Kale V."/>
            <person name="Holt S."/>
            <person name="Cochrane G."/>
            <person name="Meng A."/>
            <person name="Brown T."/>
            <person name="Cohen L."/>
        </authorList>
    </citation>
    <scope>NUCLEOTIDE SEQUENCE</scope>
    <source>
        <strain evidence="1">CCMP722</strain>
    </source>
</reference>
<organism evidence="1">
    <name type="scientific">Pyramimonas obovata</name>
    <dbReference type="NCBI Taxonomy" id="1411642"/>
    <lineage>
        <taxon>Eukaryota</taxon>
        <taxon>Viridiplantae</taxon>
        <taxon>Chlorophyta</taxon>
        <taxon>Pyramimonadophyceae</taxon>
        <taxon>Pyramimonadales</taxon>
        <taxon>Pyramimonadaceae</taxon>
        <taxon>Pyramimonas</taxon>
        <taxon>Pyramimonas incertae sedis</taxon>
    </lineage>
</organism>
<protein>
    <recommendedName>
        <fullName evidence="2">SnoaL-like domain-containing protein</fullName>
    </recommendedName>
</protein>
<dbReference type="AlphaFoldDB" id="A0A7S0QWN1"/>
<sequence length="229" mass="25463">MERVLPVTLSTVSAPLRKIEVLKHTPAKQISVGRRTKLYCRAHEFSAAGKPELRKNLSLKRRDSLFLGAGSALALRPEDALAKELSSEDAETLAVVKKVCKLLAKREFSELEELVHEECKVVKLGPSDLPYAGKYFGKTAVTDYFEKFDQFLRIEKIPETLFYIGEAKAIFVAQDYDYAVTSNFGVKLSTSVTMKMVVQDGKLKKMAIIGDTLSEYLTLMKAGGLAFMA</sequence>
<accession>A0A7S0QWN1</accession>
<gene>
    <name evidence="1" type="ORF">POBO1169_LOCUS2606</name>
</gene>
<dbReference type="Gene3D" id="3.10.450.50">
    <property type="match status" value="1"/>
</dbReference>
<name>A0A7S0QWN1_9CHLO</name>
<dbReference type="EMBL" id="HBFA01005086">
    <property type="protein sequence ID" value="CAD8652666.1"/>
    <property type="molecule type" value="Transcribed_RNA"/>
</dbReference>
<proteinExistence type="predicted"/>